<feature type="domain" description="UV-stimulated scaffold protein A C-terminal" evidence="12">
    <location>
        <begin position="630"/>
        <end position="661"/>
    </location>
</feature>
<dbReference type="EMBL" id="JXXN02001571">
    <property type="protein sequence ID" value="THD24489.1"/>
    <property type="molecule type" value="Genomic_DNA"/>
</dbReference>
<dbReference type="GO" id="GO:0000993">
    <property type="term" value="F:RNA polymerase II complex binding"/>
    <property type="evidence" value="ECO:0007669"/>
    <property type="project" value="TreeGrafter"/>
</dbReference>
<sequence>MPKSASVSDPAERLSFLVDKITTSGRLEPDPEWLHELCTRCCEDPSTVQRVYRLLGIQFQRAHAQIRQGVLQMIINLTDPDFVCQRASMKSQTVCVTDCERLVCKPLRELVLRNLQDFTARLMHIDADAPGLPRPIEIAHQAERQFVELLLSWESDIAHGYLGSYRTSSVRQAPQIQWIASAQARGQLSSLLHFLRCTGSTDGAARADVTRVRHMVRELERKRAQTAARERASAEAAARKQRTRVAQCLKHIQESAGQLEEILATLTNVLELLVPDPFADDSGSHASRNRVSLTDPRNSAVPADQLRLHGHILGSSSGMGLASAEGSIEIRLSGSTMCAGQPQIRVPVELDEDNKTLADTAKEYARLARHKYRPLLADWIQVLESAKSADLRDSNSNISLTETLNRVQQWSANVNQLTHLFFERIIWTKNGVPLTCDATERPSATEHSEESSGENDFEEVIPFSTTSSVHQPEISEPAQHVDAKTEKTQSVQAAGTSDQNFDLILESRQHSPSSTPKLSNPYASNLAQELFDMIPSKSSVIWRANESAHRFWRPADPEEHEAPTEYMSEAISLCTDTPQTEMPTRSDTGLSGPPMPPEETEMCSDLSDNPVKVNQLACWAPLLSVSTSHSYRLCPRRDPSGRCPIHGRIVPRDPVTGRPVNPLDREQLQAEVVAVQQAKLEANAKEMKRLNRKRYPGLIDLHARPVGPRHRLRSRVLNKRAIRKTADTMDACDQRDVERRFSDNFHHAVQP</sequence>
<keyword evidence="7" id="KW-0862">Zinc</keyword>
<name>A0A4E0R768_FASHE</name>
<keyword evidence="3" id="KW-0158">Chromosome</keyword>
<feature type="compositionally biased region" description="Polar residues" evidence="11">
    <location>
        <begin position="577"/>
        <end position="589"/>
    </location>
</feature>
<proteinExistence type="inferred from homology"/>
<keyword evidence="8 10" id="KW-0175">Coiled coil</keyword>
<evidence type="ECO:0000313" key="14">
    <source>
        <dbReference type="Proteomes" id="UP000230066"/>
    </source>
</evidence>
<feature type="compositionally biased region" description="Basic and acidic residues" evidence="11">
    <location>
        <begin position="438"/>
        <end position="450"/>
    </location>
</feature>
<evidence type="ECO:0000256" key="5">
    <source>
        <dbReference type="ARBA" id="ARBA00022763"/>
    </source>
</evidence>
<gene>
    <name evidence="13" type="ORF">D915_004573</name>
</gene>
<evidence type="ECO:0000256" key="11">
    <source>
        <dbReference type="SAM" id="MobiDB-lite"/>
    </source>
</evidence>
<keyword evidence="5" id="KW-0227">DNA damage</keyword>
<comment type="caution">
    <text evidence="13">The sequence shown here is derived from an EMBL/GenBank/DDBJ whole genome shotgun (WGS) entry which is preliminary data.</text>
</comment>
<evidence type="ECO:0000259" key="12">
    <source>
        <dbReference type="Pfam" id="PF09740"/>
    </source>
</evidence>
<evidence type="ECO:0000313" key="13">
    <source>
        <dbReference type="EMBL" id="THD24489.1"/>
    </source>
</evidence>
<dbReference type="AlphaFoldDB" id="A0A4E0R768"/>
<evidence type="ECO:0000256" key="4">
    <source>
        <dbReference type="ARBA" id="ARBA00022723"/>
    </source>
</evidence>
<dbReference type="Pfam" id="PF20867">
    <property type="entry name" value="UVSSA_N"/>
    <property type="match status" value="1"/>
</dbReference>
<dbReference type="Pfam" id="PF09740">
    <property type="entry name" value="DUF2043"/>
    <property type="match status" value="1"/>
</dbReference>
<dbReference type="InterPro" id="IPR018610">
    <property type="entry name" value="UVSSA"/>
</dbReference>
<feature type="region of interest" description="Disordered" evidence="11">
    <location>
        <begin position="577"/>
        <end position="605"/>
    </location>
</feature>
<dbReference type="Proteomes" id="UP000230066">
    <property type="component" value="Unassembled WGS sequence"/>
</dbReference>
<reference evidence="13" key="1">
    <citation type="submission" date="2019-03" db="EMBL/GenBank/DDBJ databases">
        <title>Improved annotation for the trematode Fasciola hepatica.</title>
        <authorList>
            <person name="Choi Y.-J."/>
            <person name="Martin J."/>
            <person name="Mitreva M."/>
        </authorList>
    </citation>
    <scope>NUCLEOTIDE SEQUENCE [LARGE SCALE GENOMIC DNA]</scope>
</reference>
<comment type="subcellular location">
    <subcellularLocation>
        <location evidence="1">Chromosome</location>
    </subcellularLocation>
</comment>
<dbReference type="PANTHER" id="PTHR28670:SF1">
    <property type="entry name" value="UV-STIMULATED SCAFFOLD PROTEIN A"/>
    <property type="match status" value="1"/>
</dbReference>
<comment type="similarity">
    <text evidence="2">Belongs to the UVSSA family.</text>
</comment>
<dbReference type="GO" id="GO:0005694">
    <property type="term" value="C:chromosome"/>
    <property type="evidence" value="ECO:0007669"/>
    <property type="project" value="UniProtKB-SubCell"/>
</dbReference>
<keyword evidence="6" id="KW-0863">Zinc-finger</keyword>
<evidence type="ECO:0000256" key="8">
    <source>
        <dbReference type="ARBA" id="ARBA00023054"/>
    </source>
</evidence>
<evidence type="ECO:0000256" key="6">
    <source>
        <dbReference type="ARBA" id="ARBA00022771"/>
    </source>
</evidence>
<dbReference type="InterPro" id="IPR049408">
    <property type="entry name" value="UVSSA_N_a-solenoid_rpt"/>
</dbReference>
<accession>A0A4E0R768</accession>
<evidence type="ECO:0000256" key="1">
    <source>
        <dbReference type="ARBA" id="ARBA00004286"/>
    </source>
</evidence>
<evidence type="ECO:0000256" key="10">
    <source>
        <dbReference type="SAM" id="Coils"/>
    </source>
</evidence>
<keyword evidence="4" id="KW-0479">Metal-binding</keyword>
<organism evidence="13 14">
    <name type="scientific">Fasciola hepatica</name>
    <name type="common">Liver fluke</name>
    <dbReference type="NCBI Taxonomy" id="6192"/>
    <lineage>
        <taxon>Eukaryota</taxon>
        <taxon>Metazoa</taxon>
        <taxon>Spiralia</taxon>
        <taxon>Lophotrochozoa</taxon>
        <taxon>Platyhelminthes</taxon>
        <taxon>Trematoda</taxon>
        <taxon>Digenea</taxon>
        <taxon>Plagiorchiida</taxon>
        <taxon>Echinostomata</taxon>
        <taxon>Echinostomatoidea</taxon>
        <taxon>Fasciolidae</taxon>
        <taxon>Fasciola</taxon>
    </lineage>
</organism>
<dbReference type="GO" id="GO:0008270">
    <property type="term" value="F:zinc ion binding"/>
    <property type="evidence" value="ECO:0007669"/>
    <property type="project" value="UniProtKB-KW"/>
</dbReference>
<evidence type="ECO:0000256" key="3">
    <source>
        <dbReference type="ARBA" id="ARBA00022454"/>
    </source>
</evidence>
<keyword evidence="9" id="KW-0234">DNA repair</keyword>
<feature type="coiled-coil region" evidence="10">
    <location>
        <begin position="665"/>
        <end position="693"/>
    </location>
</feature>
<dbReference type="InterPro" id="IPR049431">
    <property type="entry name" value="UVSSA_C"/>
</dbReference>
<dbReference type="GO" id="GO:0006283">
    <property type="term" value="P:transcription-coupled nucleotide-excision repair"/>
    <property type="evidence" value="ECO:0007669"/>
    <property type="project" value="TreeGrafter"/>
</dbReference>
<keyword evidence="14" id="KW-1185">Reference proteome</keyword>
<dbReference type="PANTHER" id="PTHR28670">
    <property type="entry name" value="UV-STIMULATED SCAFFOLD PROTEIN A"/>
    <property type="match status" value="1"/>
</dbReference>
<protein>
    <recommendedName>
        <fullName evidence="12">UV-stimulated scaffold protein A C-terminal domain-containing protein</fullName>
    </recommendedName>
</protein>
<evidence type="ECO:0000256" key="7">
    <source>
        <dbReference type="ARBA" id="ARBA00022833"/>
    </source>
</evidence>
<dbReference type="GO" id="GO:0009411">
    <property type="term" value="P:response to UV"/>
    <property type="evidence" value="ECO:0007669"/>
    <property type="project" value="InterPro"/>
</dbReference>
<feature type="region of interest" description="Disordered" evidence="11">
    <location>
        <begin position="437"/>
        <end position="457"/>
    </location>
</feature>
<evidence type="ECO:0000256" key="2">
    <source>
        <dbReference type="ARBA" id="ARBA00009240"/>
    </source>
</evidence>
<evidence type="ECO:0000256" key="9">
    <source>
        <dbReference type="ARBA" id="ARBA00023204"/>
    </source>
</evidence>